<dbReference type="EMBL" id="CACVKT020002556">
    <property type="protein sequence ID" value="CAC5378331.1"/>
    <property type="molecule type" value="Genomic_DNA"/>
</dbReference>
<dbReference type="AlphaFoldDB" id="A0A6J8B4F3"/>
<proteinExistence type="predicted"/>
<name>A0A6J8B4F3_MYTCO</name>
<organism evidence="1 2">
    <name type="scientific">Mytilus coruscus</name>
    <name type="common">Sea mussel</name>
    <dbReference type="NCBI Taxonomy" id="42192"/>
    <lineage>
        <taxon>Eukaryota</taxon>
        <taxon>Metazoa</taxon>
        <taxon>Spiralia</taxon>
        <taxon>Lophotrochozoa</taxon>
        <taxon>Mollusca</taxon>
        <taxon>Bivalvia</taxon>
        <taxon>Autobranchia</taxon>
        <taxon>Pteriomorphia</taxon>
        <taxon>Mytilida</taxon>
        <taxon>Mytiloidea</taxon>
        <taxon>Mytilidae</taxon>
        <taxon>Mytilinae</taxon>
        <taxon>Mytilus</taxon>
    </lineage>
</organism>
<protein>
    <submittedName>
        <fullName evidence="1">Uncharacterized protein</fullName>
    </submittedName>
</protein>
<dbReference type="OrthoDB" id="6160313at2759"/>
<sequence length="155" mass="18015">MLKSSNCKNYHSYRCLLIDYLSVLQKLNEIIPSVLDTPQKIGLATLLQKQIKGYNDLKDDKQVVGDIEELQNCIIRRLAERAENARNIVKKETIPDDKLKPPDDVWCLSVMPEEDDLLYQTIFLKGNKAKGGYNDLDHYLEIQYRLYRKDCIVPL</sequence>
<accession>A0A6J8B4F3</accession>
<evidence type="ECO:0000313" key="1">
    <source>
        <dbReference type="EMBL" id="CAC5378331.1"/>
    </source>
</evidence>
<gene>
    <name evidence="1" type="ORF">MCOR_14542</name>
</gene>
<keyword evidence="2" id="KW-1185">Reference proteome</keyword>
<evidence type="ECO:0000313" key="2">
    <source>
        <dbReference type="Proteomes" id="UP000507470"/>
    </source>
</evidence>
<reference evidence="1 2" key="1">
    <citation type="submission" date="2020-06" db="EMBL/GenBank/DDBJ databases">
        <authorList>
            <person name="Li R."/>
            <person name="Bekaert M."/>
        </authorList>
    </citation>
    <scope>NUCLEOTIDE SEQUENCE [LARGE SCALE GENOMIC DNA]</scope>
    <source>
        <strain evidence="2">wild</strain>
    </source>
</reference>
<dbReference type="Proteomes" id="UP000507470">
    <property type="component" value="Unassembled WGS sequence"/>
</dbReference>